<dbReference type="EMBL" id="MTCY01000005">
    <property type="protein sequence ID" value="OWP79290.1"/>
    <property type="molecule type" value="Genomic_DNA"/>
</dbReference>
<reference evidence="1 2" key="1">
    <citation type="journal article" date="2017" name="Infect. Genet. Evol.">
        <title>Comparative genome analysis of fish pathogen Flavobacterium columnare reveals extensive sequence diversity within the species.</title>
        <authorList>
            <person name="Kayansamruaj P."/>
            <person name="Dong H.T."/>
            <person name="Hirono I."/>
            <person name="Kondo H."/>
            <person name="Senapin S."/>
            <person name="Rodkhum C."/>
        </authorList>
    </citation>
    <scope>NUCLEOTIDE SEQUENCE [LARGE SCALE GENOMIC DNA]</scope>
    <source>
        <strain evidence="1 2">1214</strain>
    </source>
</reference>
<sequence length="158" mass="18234">MNFVKNNLFLLIVSLSMVSCQYFEKKEPNKEDLLKKELSKINWSTVDEYPSITECESIADKELKKECFFQVLTKNIYEKIATDTVKTLLPRLDSLKIKVVIYPNSKVDFSTVLPSSALDPEYTDSILRSKLVDFPTIEPAIKRGMKVKSEFFIPIKLK</sequence>
<dbReference type="AlphaFoldDB" id="A0A246GDE0"/>
<proteinExistence type="predicted"/>
<evidence type="ECO:0000313" key="2">
    <source>
        <dbReference type="Proteomes" id="UP000198034"/>
    </source>
</evidence>
<protein>
    <recommendedName>
        <fullName evidence="3">TonB C-terminal domain-containing protein</fullName>
    </recommendedName>
</protein>
<organism evidence="1 2">
    <name type="scientific">Flavobacterium columnare</name>
    <dbReference type="NCBI Taxonomy" id="996"/>
    <lineage>
        <taxon>Bacteria</taxon>
        <taxon>Pseudomonadati</taxon>
        <taxon>Bacteroidota</taxon>
        <taxon>Flavobacteriia</taxon>
        <taxon>Flavobacteriales</taxon>
        <taxon>Flavobacteriaceae</taxon>
        <taxon>Flavobacterium</taxon>
    </lineage>
</organism>
<comment type="caution">
    <text evidence="1">The sequence shown here is derived from an EMBL/GenBank/DDBJ whole genome shotgun (WGS) entry which is preliminary data.</text>
</comment>
<dbReference type="PROSITE" id="PS51257">
    <property type="entry name" value="PROKAR_LIPOPROTEIN"/>
    <property type="match status" value="1"/>
</dbReference>
<evidence type="ECO:0000313" key="1">
    <source>
        <dbReference type="EMBL" id="OWP79290.1"/>
    </source>
</evidence>
<gene>
    <name evidence="1" type="ORF">BWK62_03045</name>
</gene>
<name>A0A246GDE0_9FLAO</name>
<accession>A0A246GDE0</accession>
<evidence type="ECO:0008006" key="3">
    <source>
        <dbReference type="Google" id="ProtNLM"/>
    </source>
</evidence>
<dbReference type="Proteomes" id="UP000198034">
    <property type="component" value="Unassembled WGS sequence"/>
</dbReference>